<name>A0A835R5A6_VANPL</name>
<dbReference type="OrthoDB" id="784410at2759"/>
<gene>
    <name evidence="1" type="ORF">HPP92_012027</name>
</gene>
<dbReference type="EMBL" id="JADCNM010000005">
    <property type="protein sequence ID" value="KAG0483943.1"/>
    <property type="molecule type" value="Genomic_DNA"/>
</dbReference>
<evidence type="ECO:0000313" key="2">
    <source>
        <dbReference type="Proteomes" id="UP000639772"/>
    </source>
</evidence>
<dbReference type="Proteomes" id="UP000639772">
    <property type="component" value="Unassembled WGS sequence"/>
</dbReference>
<dbReference type="AlphaFoldDB" id="A0A835R5A6"/>
<proteinExistence type="predicted"/>
<organism evidence="1 2">
    <name type="scientific">Vanilla planifolia</name>
    <name type="common">Vanilla</name>
    <dbReference type="NCBI Taxonomy" id="51239"/>
    <lineage>
        <taxon>Eukaryota</taxon>
        <taxon>Viridiplantae</taxon>
        <taxon>Streptophyta</taxon>
        <taxon>Embryophyta</taxon>
        <taxon>Tracheophyta</taxon>
        <taxon>Spermatophyta</taxon>
        <taxon>Magnoliopsida</taxon>
        <taxon>Liliopsida</taxon>
        <taxon>Asparagales</taxon>
        <taxon>Orchidaceae</taxon>
        <taxon>Vanilloideae</taxon>
        <taxon>Vanilleae</taxon>
        <taxon>Vanilla</taxon>
    </lineage>
</organism>
<comment type="caution">
    <text evidence="1">The sequence shown here is derived from an EMBL/GenBank/DDBJ whole genome shotgun (WGS) entry which is preliminary data.</text>
</comment>
<accession>A0A835R5A6</accession>
<reference evidence="1 2" key="1">
    <citation type="journal article" date="2020" name="Nat. Food">
        <title>A phased Vanilla planifolia genome enables genetic improvement of flavour and production.</title>
        <authorList>
            <person name="Hasing T."/>
            <person name="Tang H."/>
            <person name="Brym M."/>
            <person name="Khazi F."/>
            <person name="Huang T."/>
            <person name="Chambers A.H."/>
        </authorList>
    </citation>
    <scope>NUCLEOTIDE SEQUENCE [LARGE SCALE GENOMIC DNA]</scope>
    <source>
        <tissue evidence="1">Leaf</tissue>
    </source>
</reference>
<protein>
    <submittedName>
        <fullName evidence="1">Uncharacterized protein</fullName>
    </submittedName>
</protein>
<sequence length="87" mass="9714">MLTVQQLRPTATNVEDLIRSGTSIGYMGDLTSTDKQGIDKSRLKAYYSKEEFNDALSREAHMEACLPSLRKRHTSRPSSLNTAITIP</sequence>
<evidence type="ECO:0000313" key="1">
    <source>
        <dbReference type="EMBL" id="KAG0483943.1"/>
    </source>
</evidence>